<accession>A0A3Q3VRF6</accession>
<evidence type="ECO:0000256" key="2">
    <source>
        <dbReference type="ARBA" id="ARBA00010241"/>
    </source>
</evidence>
<feature type="domain" description="Syndecan/Neurexin" evidence="7">
    <location>
        <begin position="116"/>
        <end position="168"/>
    </location>
</feature>
<dbReference type="InterPro" id="IPR027789">
    <property type="entry name" value="Syndecan/Neurexin_dom"/>
</dbReference>
<evidence type="ECO:0000256" key="3">
    <source>
        <dbReference type="ARBA" id="ARBA00022692"/>
    </source>
</evidence>
<dbReference type="GO" id="GO:0016020">
    <property type="term" value="C:membrane"/>
    <property type="evidence" value="ECO:0007669"/>
    <property type="project" value="UniProtKB-SubCell"/>
</dbReference>
<reference evidence="8" key="1">
    <citation type="submission" date="2025-08" db="UniProtKB">
        <authorList>
            <consortium name="Ensembl"/>
        </authorList>
    </citation>
    <scope>IDENTIFICATION</scope>
</reference>
<reference evidence="8" key="2">
    <citation type="submission" date="2025-09" db="UniProtKB">
        <authorList>
            <consortium name="Ensembl"/>
        </authorList>
    </citation>
    <scope>IDENTIFICATION</scope>
</reference>
<dbReference type="Proteomes" id="UP000261620">
    <property type="component" value="Unplaced"/>
</dbReference>
<feature type="transmembrane region" description="Helical" evidence="6">
    <location>
        <begin position="114"/>
        <end position="140"/>
    </location>
</feature>
<keyword evidence="9" id="KW-1185">Reference proteome</keyword>
<name>A0A3Q3VRF6_MOLML</name>
<evidence type="ECO:0000256" key="6">
    <source>
        <dbReference type="SAM" id="Phobius"/>
    </source>
</evidence>
<evidence type="ECO:0000256" key="4">
    <source>
        <dbReference type="ARBA" id="ARBA00022989"/>
    </source>
</evidence>
<dbReference type="STRING" id="94237.ENSMMOP00000003708"/>
<proteinExistence type="inferred from homology"/>
<dbReference type="Ensembl" id="ENSMMOT00000003776.1">
    <property type="protein sequence ID" value="ENSMMOP00000003708.1"/>
    <property type="gene ID" value="ENSMMOG00000002970.1"/>
</dbReference>
<evidence type="ECO:0000313" key="9">
    <source>
        <dbReference type="Proteomes" id="UP000261620"/>
    </source>
</evidence>
<keyword evidence="3 6" id="KW-0812">Transmembrane</keyword>
<evidence type="ECO:0000259" key="7">
    <source>
        <dbReference type="Pfam" id="PF01034"/>
    </source>
</evidence>
<protein>
    <recommendedName>
        <fullName evidence="7">Syndecan/Neurexin domain-containing protein</fullName>
    </recommendedName>
</protein>
<keyword evidence="4 6" id="KW-1133">Transmembrane helix</keyword>
<evidence type="ECO:0000256" key="5">
    <source>
        <dbReference type="ARBA" id="ARBA00023136"/>
    </source>
</evidence>
<dbReference type="AlphaFoldDB" id="A0A3Q3VRF6"/>
<comment type="similarity">
    <text evidence="2">Belongs to the neurexin family.</text>
</comment>
<evidence type="ECO:0000256" key="1">
    <source>
        <dbReference type="ARBA" id="ARBA00004479"/>
    </source>
</evidence>
<organism evidence="8 9">
    <name type="scientific">Mola mola</name>
    <name type="common">Ocean sunfish</name>
    <name type="synonym">Tetraodon mola</name>
    <dbReference type="NCBI Taxonomy" id="94237"/>
    <lineage>
        <taxon>Eukaryota</taxon>
        <taxon>Metazoa</taxon>
        <taxon>Chordata</taxon>
        <taxon>Craniata</taxon>
        <taxon>Vertebrata</taxon>
        <taxon>Euteleostomi</taxon>
        <taxon>Actinopterygii</taxon>
        <taxon>Neopterygii</taxon>
        <taxon>Teleostei</taxon>
        <taxon>Neoteleostei</taxon>
        <taxon>Acanthomorphata</taxon>
        <taxon>Eupercaria</taxon>
        <taxon>Tetraodontiformes</taxon>
        <taxon>Molidae</taxon>
        <taxon>Mola</taxon>
    </lineage>
</organism>
<evidence type="ECO:0000313" key="8">
    <source>
        <dbReference type="Ensembl" id="ENSMMOP00000003708.1"/>
    </source>
</evidence>
<keyword evidence="5 6" id="KW-0472">Membrane</keyword>
<dbReference type="Pfam" id="PF01034">
    <property type="entry name" value="Syndecan"/>
    <property type="match status" value="1"/>
</dbReference>
<comment type="subcellular location">
    <subcellularLocation>
        <location evidence="1">Membrane</location>
        <topology evidence="1">Single-pass type I membrane protein</topology>
    </subcellularLocation>
</comment>
<sequence length="177" mass="19902">MSYSITIYFMLSVRDLFISAGESTNIKDPSDSENVRISTSNAGGGLENKGGKVHYTTVTSFLFRVLQSRPLRKNTGLQKKADQDLALWQTAKVFWRERKSLLVLYTVNLYSNSVFISTAVLAGGIVGVILAATLAATLIYKWQKKDNGGFILGRRKPSDEDYHRHKIKQFYFIGILK</sequence>